<keyword evidence="4" id="KW-0808">Transferase</keyword>
<dbReference type="InterPro" id="IPR014145">
    <property type="entry name" value="LigD_pol_dom"/>
</dbReference>
<dbReference type="PANTHER" id="PTHR42705">
    <property type="entry name" value="BIFUNCTIONAL NON-HOMOLOGOUS END JOINING PROTEIN LIGD"/>
    <property type="match status" value="1"/>
</dbReference>
<dbReference type="NCBIfam" id="TIGR02776">
    <property type="entry name" value="NHEJ_ligase_prk"/>
    <property type="match status" value="1"/>
</dbReference>
<evidence type="ECO:0000256" key="12">
    <source>
        <dbReference type="ARBA" id="ARBA00022840"/>
    </source>
</evidence>
<keyword evidence="26" id="KW-1185">Reference proteome</keyword>
<dbReference type="InterPro" id="IPR012310">
    <property type="entry name" value="DNA_ligase_ATP-dep_cent"/>
</dbReference>
<dbReference type="InterPro" id="IPR014143">
    <property type="entry name" value="NHEJ_ligase_prk"/>
</dbReference>
<protein>
    <recommendedName>
        <fullName evidence="2">DNA ligase (ATP)</fullName>
        <ecNumber evidence="2">6.5.1.1</ecNumber>
    </recommendedName>
    <alternativeName>
        <fullName evidence="19">NHEJ DNA polymerase</fullName>
    </alternativeName>
</protein>
<dbReference type="InterPro" id="IPR033651">
    <property type="entry name" value="PaeLigD_Pol-like"/>
</dbReference>
<evidence type="ECO:0000256" key="11">
    <source>
        <dbReference type="ARBA" id="ARBA00022839"/>
    </source>
</evidence>
<keyword evidence="14" id="KW-0238">DNA-binding</keyword>
<keyword evidence="6" id="KW-0540">Nuclease</keyword>
<dbReference type="GO" id="GO:0046872">
    <property type="term" value="F:metal ion binding"/>
    <property type="evidence" value="ECO:0007669"/>
    <property type="project" value="UniProtKB-KW"/>
</dbReference>
<evidence type="ECO:0000256" key="1">
    <source>
        <dbReference type="ARBA" id="ARBA00001936"/>
    </source>
</evidence>
<accession>A0A2X2ECM9</accession>
<evidence type="ECO:0000256" key="17">
    <source>
        <dbReference type="ARBA" id="ARBA00023211"/>
    </source>
</evidence>
<evidence type="ECO:0000256" key="19">
    <source>
        <dbReference type="ARBA" id="ARBA00029943"/>
    </source>
</evidence>
<dbReference type="GO" id="GO:0005524">
    <property type="term" value="F:ATP binding"/>
    <property type="evidence" value="ECO:0007669"/>
    <property type="project" value="UniProtKB-KW"/>
</dbReference>
<dbReference type="Pfam" id="PF04679">
    <property type="entry name" value="DNA_ligase_A_C"/>
    <property type="match status" value="1"/>
</dbReference>
<evidence type="ECO:0000313" key="25">
    <source>
        <dbReference type="Proteomes" id="UP000250443"/>
    </source>
</evidence>
<dbReference type="Gene3D" id="3.90.920.10">
    <property type="entry name" value="DNA primase, PRIM domain"/>
    <property type="match status" value="1"/>
</dbReference>
<comment type="cofactor">
    <cofactor evidence="1">
        <name>Mn(2+)</name>
        <dbReference type="ChEBI" id="CHEBI:29035"/>
    </cofactor>
</comment>
<keyword evidence="3 24" id="KW-0436">Ligase</keyword>
<dbReference type="AlphaFoldDB" id="A0A2X2ECM9"/>
<organism evidence="24 25">
    <name type="scientific">Pseudomonas luteola</name>
    <dbReference type="NCBI Taxonomy" id="47886"/>
    <lineage>
        <taxon>Bacteria</taxon>
        <taxon>Pseudomonadati</taxon>
        <taxon>Pseudomonadota</taxon>
        <taxon>Gammaproteobacteria</taxon>
        <taxon>Pseudomonadales</taxon>
        <taxon>Pseudomonadaceae</taxon>
        <taxon>Pseudomonas</taxon>
    </lineage>
</organism>
<keyword evidence="10" id="KW-0378">Hydrolase</keyword>
<evidence type="ECO:0000256" key="18">
    <source>
        <dbReference type="ARBA" id="ARBA00023268"/>
    </source>
</evidence>
<comment type="catalytic activity">
    <reaction evidence="20">
        <text>ATP + (deoxyribonucleotide)n-3'-hydroxyl + 5'-phospho-(deoxyribonucleotide)m = (deoxyribonucleotide)n+m + AMP + diphosphate.</text>
        <dbReference type="EC" id="6.5.1.1"/>
    </reaction>
</comment>
<keyword evidence="16" id="KW-0234">DNA repair</keyword>
<evidence type="ECO:0000256" key="15">
    <source>
        <dbReference type="ARBA" id="ARBA00023172"/>
    </source>
</evidence>
<evidence type="ECO:0000256" key="16">
    <source>
        <dbReference type="ARBA" id="ARBA00023204"/>
    </source>
</evidence>
<evidence type="ECO:0000256" key="20">
    <source>
        <dbReference type="ARBA" id="ARBA00034003"/>
    </source>
</evidence>
<dbReference type="InterPro" id="IPR052171">
    <property type="entry name" value="NHEJ_LigD"/>
</dbReference>
<dbReference type="NCBIfam" id="TIGR02777">
    <property type="entry name" value="LigD_PE_dom"/>
    <property type="match status" value="1"/>
</dbReference>
<dbReference type="Pfam" id="PF13298">
    <property type="entry name" value="LigD_N"/>
    <property type="match status" value="1"/>
</dbReference>
<evidence type="ECO:0000259" key="22">
    <source>
        <dbReference type="PROSITE" id="PS50160"/>
    </source>
</evidence>
<evidence type="ECO:0000256" key="9">
    <source>
        <dbReference type="ARBA" id="ARBA00022763"/>
    </source>
</evidence>
<evidence type="ECO:0000256" key="4">
    <source>
        <dbReference type="ARBA" id="ARBA00022679"/>
    </source>
</evidence>
<evidence type="ECO:0000313" key="26">
    <source>
        <dbReference type="Proteomes" id="UP000626180"/>
    </source>
</evidence>
<dbReference type="InterPro" id="IPR012309">
    <property type="entry name" value="DNA_ligase_ATP-dep_C"/>
</dbReference>
<evidence type="ECO:0000256" key="21">
    <source>
        <dbReference type="SAM" id="MobiDB-lite"/>
    </source>
</evidence>
<keyword evidence="5" id="KW-0548">Nucleotidyltransferase</keyword>
<evidence type="ECO:0000256" key="13">
    <source>
        <dbReference type="ARBA" id="ARBA00022932"/>
    </source>
</evidence>
<dbReference type="GO" id="GO:0003677">
    <property type="term" value="F:DNA binding"/>
    <property type="evidence" value="ECO:0007669"/>
    <property type="project" value="UniProtKB-KW"/>
</dbReference>
<evidence type="ECO:0000256" key="6">
    <source>
        <dbReference type="ARBA" id="ARBA00022722"/>
    </source>
</evidence>
<evidence type="ECO:0000256" key="2">
    <source>
        <dbReference type="ARBA" id="ARBA00012727"/>
    </source>
</evidence>
<dbReference type="CDD" id="cd07906">
    <property type="entry name" value="Adenylation_DNA_ligase_LigD_LigC"/>
    <property type="match status" value="1"/>
</dbReference>
<keyword evidence="17" id="KW-0464">Manganese</keyword>
<keyword evidence="12" id="KW-0067">ATP-binding</keyword>
<dbReference type="SUPFAM" id="SSF56091">
    <property type="entry name" value="DNA ligase/mRNA capping enzyme, catalytic domain"/>
    <property type="match status" value="1"/>
</dbReference>
<dbReference type="EMBL" id="JADMCD010000003">
    <property type="protein sequence ID" value="MBF8640643.1"/>
    <property type="molecule type" value="Genomic_DNA"/>
</dbReference>
<sequence>MANPLSEYSRKRNFKVTAEPEGNAPHTRTSPEALQFVIQKHDARRLHYDFRLELDGTLKSWAIPKGPSYDPKEKRLAVHVEDHPIEYGTFEGSIPEGEYGGGDVIVWDRGIWIPHGDAATDYAAGKLKFELQGEKLKGNWTLVRTRLHGNGKKEQWLLIKEKDDDAKPHSEYDVTEALPDSVLSEKTLPRLGKAAAPVAKAAEPAKPRRARTTAAKATSSAAPLALPEVVEAQLATLVDAPPAGDWLYEIKFDGYRLLTRINDGKVSFITRNGKDWTHRLPEQAKALSTLGLDNGWLDGEIIVLDDNGVSDFQALQNAFDTGRNTTILYYLFDMPFCNGTDLRSYPLEERRRALKAVLDTTQSYVIRYSEAFDVPANKILESACAIGLEGVIGKRAGSPYTSRRSNDWIKLKCKRRQEFVIGGYTQPQGARSHFGALLIGLHDKDGSLRFAGKIGTGFTRESLAALHEHMQPYTTDTSPFKNPPRGAQARGVTWLKPELLCEVAFAAITNDGIVRQGVFHGLRQDKPAQDIGLEQAQVVPRKASSLAPKKALALTKKEGAEVAGVRISHPERVIDPSSKTTKLDVAEYYERIAPWMLPHLKNRPVALVRTPEGIKGEQIFQKHKQTLAIPHIRELDPALDPGHAPLMVIDSLEALLGAAQMGTVELHTWNARADQIGKPDRMIFDLDPDPKLPWKQMLEATELLLTLLDELGFKAFIKTSGGKGLHIVVPLQRRDDWDSVKDFAQAIAQHMAAVIPERFSAKMGAQNRVGKIFIDYLRNREGATTVSAYSLRARPGLGVSVPIGREELKTLERGDQWTLETLFDHLDHRQDDPWADYATVRQRITAAQRKTLGME</sequence>
<dbReference type="InterPro" id="IPR014146">
    <property type="entry name" value="LigD_ligase_dom"/>
</dbReference>
<evidence type="ECO:0000313" key="23">
    <source>
        <dbReference type="EMBL" id="MBF8640643.1"/>
    </source>
</evidence>
<feature type="domain" description="ATP-dependent DNA ligase family profile" evidence="22">
    <location>
        <begin position="320"/>
        <end position="412"/>
    </location>
</feature>
<dbReference type="GO" id="GO:0003887">
    <property type="term" value="F:DNA-directed DNA polymerase activity"/>
    <property type="evidence" value="ECO:0007669"/>
    <property type="project" value="UniProtKB-KW"/>
</dbReference>
<feature type="region of interest" description="Disordered" evidence="21">
    <location>
        <begin position="1"/>
        <end position="30"/>
    </location>
</feature>
<evidence type="ECO:0000256" key="10">
    <source>
        <dbReference type="ARBA" id="ARBA00022801"/>
    </source>
</evidence>
<dbReference type="Gene3D" id="3.30.470.30">
    <property type="entry name" value="DNA ligase/mRNA capping enzyme"/>
    <property type="match status" value="1"/>
</dbReference>
<dbReference type="SUPFAM" id="SSF56747">
    <property type="entry name" value="Prim-pol domain"/>
    <property type="match status" value="1"/>
</dbReference>
<reference evidence="23 26" key="2">
    <citation type="submission" date="2020-10" db="EMBL/GenBank/DDBJ databases">
        <title>Genome sequences of Pseudomonas isolates.</title>
        <authorList>
            <person name="Wessels L."/>
            <person name="Reich F."/>
            <person name="Hammerl J."/>
        </authorList>
    </citation>
    <scope>NUCLEOTIDE SEQUENCE [LARGE SCALE GENOMIC DNA]</scope>
    <source>
        <strain evidence="23 26">20-MO00624-0</strain>
    </source>
</reference>
<keyword evidence="13" id="KW-0239">DNA-directed DNA polymerase</keyword>
<evidence type="ECO:0000256" key="7">
    <source>
        <dbReference type="ARBA" id="ARBA00022723"/>
    </source>
</evidence>
<name>A0A2X2ECM9_PSELU</name>
<dbReference type="InterPro" id="IPR012340">
    <property type="entry name" value="NA-bd_OB-fold"/>
</dbReference>
<dbReference type="InterPro" id="IPR014144">
    <property type="entry name" value="LigD_PE_domain"/>
</dbReference>
<dbReference type="Proteomes" id="UP000626180">
    <property type="component" value="Unassembled WGS sequence"/>
</dbReference>
<evidence type="ECO:0000256" key="8">
    <source>
        <dbReference type="ARBA" id="ARBA00022741"/>
    </source>
</evidence>
<dbReference type="NCBIfam" id="TIGR02778">
    <property type="entry name" value="ligD_pol"/>
    <property type="match status" value="1"/>
</dbReference>
<dbReference type="GO" id="GO:0003910">
    <property type="term" value="F:DNA ligase (ATP) activity"/>
    <property type="evidence" value="ECO:0007669"/>
    <property type="project" value="UniProtKB-EC"/>
</dbReference>
<dbReference type="NCBIfam" id="NF004628">
    <property type="entry name" value="PRK05972.1"/>
    <property type="match status" value="1"/>
</dbReference>
<dbReference type="GO" id="GO:0006281">
    <property type="term" value="P:DNA repair"/>
    <property type="evidence" value="ECO:0007669"/>
    <property type="project" value="UniProtKB-KW"/>
</dbReference>
<dbReference type="EC" id="6.5.1.1" evidence="2"/>
<keyword evidence="15" id="KW-0233">DNA recombination</keyword>
<dbReference type="PROSITE" id="PS50160">
    <property type="entry name" value="DNA_LIGASE_A3"/>
    <property type="match status" value="1"/>
</dbReference>
<dbReference type="GO" id="GO:0006310">
    <property type="term" value="P:DNA recombination"/>
    <property type="evidence" value="ECO:0007669"/>
    <property type="project" value="UniProtKB-KW"/>
</dbReference>
<dbReference type="Pfam" id="PF01068">
    <property type="entry name" value="DNA_ligase_A_M"/>
    <property type="match status" value="1"/>
</dbReference>
<keyword evidence="9" id="KW-0227">DNA damage</keyword>
<dbReference type="CDD" id="cd04862">
    <property type="entry name" value="PaeLigD_Pol_like"/>
    <property type="match status" value="1"/>
</dbReference>
<keyword evidence="8" id="KW-0547">Nucleotide-binding</keyword>
<keyword evidence="18" id="KW-0511">Multifunctional enzyme</keyword>
<dbReference type="PANTHER" id="PTHR42705:SF2">
    <property type="entry name" value="BIFUNCTIONAL NON-HOMOLOGOUS END JOINING PROTEIN LIGD"/>
    <property type="match status" value="1"/>
</dbReference>
<dbReference type="Gene3D" id="3.30.1490.70">
    <property type="match status" value="1"/>
</dbReference>
<gene>
    <name evidence="23" type="primary">ligD</name>
    <name evidence="23" type="ORF">IRZ65_08110</name>
    <name evidence="24" type="ORF">NCTC11842_01926</name>
</gene>
<evidence type="ECO:0000256" key="3">
    <source>
        <dbReference type="ARBA" id="ARBA00022598"/>
    </source>
</evidence>
<dbReference type="Pfam" id="PF21686">
    <property type="entry name" value="LigD_Prim-Pol"/>
    <property type="match status" value="1"/>
</dbReference>
<reference evidence="24 25" key="1">
    <citation type="submission" date="2018-06" db="EMBL/GenBank/DDBJ databases">
        <authorList>
            <consortium name="Pathogen Informatics"/>
            <person name="Doyle S."/>
        </authorList>
    </citation>
    <scope>NUCLEOTIDE SEQUENCE [LARGE SCALE GENOMIC DNA]</scope>
    <source>
        <strain evidence="24 25">NCTC11842</strain>
    </source>
</reference>
<dbReference type="Proteomes" id="UP000250443">
    <property type="component" value="Unassembled WGS sequence"/>
</dbReference>
<evidence type="ECO:0000256" key="14">
    <source>
        <dbReference type="ARBA" id="ARBA00023125"/>
    </source>
</evidence>
<dbReference type="Gene3D" id="2.40.50.140">
    <property type="entry name" value="Nucleic acid-binding proteins"/>
    <property type="match status" value="1"/>
</dbReference>
<dbReference type="RefSeq" id="WP_010798088.1">
    <property type="nucleotide sequence ID" value="NZ_CP069262.1"/>
</dbReference>
<evidence type="ECO:0000256" key="5">
    <source>
        <dbReference type="ARBA" id="ARBA00022695"/>
    </source>
</evidence>
<evidence type="ECO:0000313" key="24">
    <source>
        <dbReference type="EMBL" id="SPZ05999.1"/>
    </source>
</evidence>
<dbReference type="NCBIfam" id="TIGR02779">
    <property type="entry name" value="NHEJ_ligase_lig"/>
    <property type="match status" value="1"/>
</dbReference>
<dbReference type="EMBL" id="UAUF01000011">
    <property type="protein sequence ID" value="SPZ05999.1"/>
    <property type="molecule type" value="Genomic_DNA"/>
</dbReference>
<dbReference type="SUPFAM" id="SSF50249">
    <property type="entry name" value="Nucleic acid-binding proteins"/>
    <property type="match status" value="1"/>
</dbReference>
<dbReference type="CDD" id="cd07971">
    <property type="entry name" value="OBF_DNA_ligase_LigD"/>
    <property type="match status" value="1"/>
</dbReference>
<proteinExistence type="predicted"/>
<keyword evidence="11" id="KW-0269">Exonuclease</keyword>
<dbReference type="GO" id="GO:0004527">
    <property type="term" value="F:exonuclease activity"/>
    <property type="evidence" value="ECO:0007669"/>
    <property type="project" value="UniProtKB-KW"/>
</dbReference>
<keyword evidence="7" id="KW-0479">Metal-binding</keyword>